<accession>A0ABU6RGB1</accession>
<evidence type="ECO:0000313" key="2">
    <source>
        <dbReference type="EMBL" id="MED6123071.1"/>
    </source>
</evidence>
<dbReference type="EMBL" id="JASCZI010030491">
    <property type="protein sequence ID" value="MED6123071.1"/>
    <property type="molecule type" value="Genomic_DNA"/>
</dbReference>
<comment type="caution">
    <text evidence="2">The sequence shown here is derived from an EMBL/GenBank/DDBJ whole genome shotgun (WGS) entry which is preliminary data.</text>
</comment>
<feature type="compositionally biased region" description="Basic and acidic residues" evidence="1">
    <location>
        <begin position="12"/>
        <end position="42"/>
    </location>
</feature>
<reference evidence="2 3" key="1">
    <citation type="journal article" date="2023" name="Plants (Basel)">
        <title>Bridging the Gap: Combining Genomics and Transcriptomics Approaches to Understand Stylosanthes scabra, an Orphan Legume from the Brazilian Caatinga.</title>
        <authorList>
            <person name="Ferreira-Neto J.R.C."/>
            <person name="da Silva M.D."/>
            <person name="Binneck E."/>
            <person name="de Melo N.F."/>
            <person name="da Silva R.H."/>
            <person name="de Melo A.L.T.M."/>
            <person name="Pandolfi V."/>
            <person name="Bustamante F.O."/>
            <person name="Brasileiro-Vidal A.C."/>
            <person name="Benko-Iseppon A.M."/>
        </authorList>
    </citation>
    <scope>NUCLEOTIDE SEQUENCE [LARGE SCALE GENOMIC DNA]</scope>
    <source>
        <tissue evidence="2">Leaves</tissue>
    </source>
</reference>
<dbReference type="Proteomes" id="UP001341840">
    <property type="component" value="Unassembled WGS sequence"/>
</dbReference>
<evidence type="ECO:0000256" key="1">
    <source>
        <dbReference type="SAM" id="MobiDB-lite"/>
    </source>
</evidence>
<sequence>MQTGGDDAMNSDYHREDMTTRRSRSDERRRRDERLIPPRRSEAAATIRESNELRCDGRKMGFEKGRRLKTEEKAWFFLSLLKPKIRRVALYGIFSKTGQSRFGLIVRFPTGSTVLTVFIQRFQRASRTELGTGSRLNRSN</sequence>
<name>A0ABU6RGB1_9FABA</name>
<evidence type="ECO:0000313" key="3">
    <source>
        <dbReference type="Proteomes" id="UP001341840"/>
    </source>
</evidence>
<protein>
    <submittedName>
        <fullName evidence="2">Uncharacterized protein</fullName>
    </submittedName>
</protein>
<keyword evidence="3" id="KW-1185">Reference proteome</keyword>
<feature type="region of interest" description="Disordered" evidence="1">
    <location>
        <begin position="1"/>
        <end position="48"/>
    </location>
</feature>
<organism evidence="2 3">
    <name type="scientific">Stylosanthes scabra</name>
    <dbReference type="NCBI Taxonomy" id="79078"/>
    <lineage>
        <taxon>Eukaryota</taxon>
        <taxon>Viridiplantae</taxon>
        <taxon>Streptophyta</taxon>
        <taxon>Embryophyta</taxon>
        <taxon>Tracheophyta</taxon>
        <taxon>Spermatophyta</taxon>
        <taxon>Magnoliopsida</taxon>
        <taxon>eudicotyledons</taxon>
        <taxon>Gunneridae</taxon>
        <taxon>Pentapetalae</taxon>
        <taxon>rosids</taxon>
        <taxon>fabids</taxon>
        <taxon>Fabales</taxon>
        <taxon>Fabaceae</taxon>
        <taxon>Papilionoideae</taxon>
        <taxon>50 kb inversion clade</taxon>
        <taxon>dalbergioids sensu lato</taxon>
        <taxon>Dalbergieae</taxon>
        <taxon>Pterocarpus clade</taxon>
        <taxon>Stylosanthes</taxon>
    </lineage>
</organism>
<gene>
    <name evidence="2" type="ORF">PIB30_045874</name>
</gene>
<proteinExistence type="predicted"/>